<evidence type="ECO:0000313" key="1">
    <source>
        <dbReference type="EMBL" id="VUZ47853.1"/>
    </source>
</evidence>
<reference evidence="1 2" key="1">
    <citation type="submission" date="2019-07" db="EMBL/GenBank/DDBJ databases">
        <authorList>
            <person name="Jastrzebski P J."/>
            <person name="Paukszto L."/>
            <person name="Jastrzebski P J."/>
        </authorList>
    </citation>
    <scope>NUCLEOTIDE SEQUENCE [LARGE SCALE GENOMIC DNA]</scope>
    <source>
        <strain evidence="1 2">WMS-il1</strain>
    </source>
</reference>
<gene>
    <name evidence="1" type="ORF">WMSIL1_LOCUS7324</name>
</gene>
<dbReference type="EMBL" id="CABIJS010000256">
    <property type="protein sequence ID" value="VUZ47853.1"/>
    <property type="molecule type" value="Genomic_DNA"/>
</dbReference>
<accession>A0A564YMF9</accession>
<sequence length="81" mass="9727">MPMNLRLSFFLLTSYLYSDRYQHPLHTSYYTFAYSTRFVCMHMSFAACMFQPAPHDLQLTDVIRCLLEFYRLLLYSLTSFS</sequence>
<dbReference type="Proteomes" id="UP000321570">
    <property type="component" value="Unassembled WGS sequence"/>
</dbReference>
<evidence type="ECO:0000313" key="2">
    <source>
        <dbReference type="Proteomes" id="UP000321570"/>
    </source>
</evidence>
<dbReference type="AlphaFoldDB" id="A0A564YMF9"/>
<protein>
    <submittedName>
        <fullName evidence="1">Uncharacterized protein</fullName>
    </submittedName>
</protein>
<organism evidence="1 2">
    <name type="scientific">Hymenolepis diminuta</name>
    <name type="common">Rat tapeworm</name>
    <dbReference type="NCBI Taxonomy" id="6216"/>
    <lineage>
        <taxon>Eukaryota</taxon>
        <taxon>Metazoa</taxon>
        <taxon>Spiralia</taxon>
        <taxon>Lophotrochozoa</taxon>
        <taxon>Platyhelminthes</taxon>
        <taxon>Cestoda</taxon>
        <taxon>Eucestoda</taxon>
        <taxon>Cyclophyllidea</taxon>
        <taxon>Hymenolepididae</taxon>
        <taxon>Hymenolepis</taxon>
    </lineage>
</organism>
<keyword evidence="2" id="KW-1185">Reference proteome</keyword>
<proteinExistence type="predicted"/>
<name>A0A564YMF9_HYMDI</name>